<proteinExistence type="predicted"/>
<dbReference type="AlphaFoldDB" id="A0A0H5C148"/>
<dbReference type="EMBL" id="CDQK01000002">
    <property type="protein sequence ID" value="CEP21535.1"/>
    <property type="molecule type" value="Genomic_DNA"/>
</dbReference>
<reference evidence="2" key="1">
    <citation type="journal article" date="2015" name="J. Biotechnol.">
        <title>The structure of the Cyberlindnera jadinii genome and its relation to Candida utilis analyzed by the occurrence of single nucleotide polymorphisms.</title>
        <authorList>
            <person name="Rupp O."/>
            <person name="Brinkrolf K."/>
            <person name="Buerth C."/>
            <person name="Kunigo M."/>
            <person name="Schneider J."/>
            <person name="Jaenicke S."/>
            <person name="Goesmann A."/>
            <person name="Puehler A."/>
            <person name="Jaeger K.-E."/>
            <person name="Ernst J.F."/>
        </authorList>
    </citation>
    <scope>NUCLEOTIDE SEQUENCE [LARGE SCALE GENOMIC DNA]</scope>
    <source>
        <strain evidence="2">ATCC 18201 / CBS 1600 / BCRC 20928 / JCM 3617 / NBRC 0987 / NRRL Y-1542</strain>
    </source>
</reference>
<accession>A0A0H5C148</accession>
<sequence length="821" mass="92924">MSQMDISSEAGVLKLSTDLGGIICLVGNPESRDDDAALVQVLNEIKALSDSKNYDDEVLPLLRKVGPWLTTLDESCLIGEDTRQFIRVVSLLCANDKINELIKSEMTPNIIDTILKVYLKILDTLKDLGSLYSNLLSNLSLISPLLITISFSFKMKYDKSDTLTKVLALLFIYHLTIDRLLENVVKMFSVNSSTNMDVFEVFNKLWERTLQLPTTTVHDIKRAPGPITILNKIHLLKDLEMSADVIEQVFPYLPNEILLGCSKQVSPIYSALLSLKSLKGDVFALENSTTDISLLLSNLITSLNSDLACELMLLLADVLDVSDSLLELDQGPFGDVVKYIIFKISSTLDLKNPLLNTKLLSRIMNTEFLGALHESIYARYKVIFELIDHNYKIDFTQDFQMAILLERSLSSIDSRFELVEDHHVVSEYGSIFSIDSLFLYSNFIINKSILQFVNPNKQLPQTFMDYMNLKRFAPLPRSNFTDIHLDGIPTSQINANNVYRLINGSLLCLSIQRKILQQYMVANEDLNLKVNFDGNHVGLSYRCMDKAMKLCFTSLFTSLMISTELKHSGVFNPEYTSAAKILKLKVFGIFQDLFQLYGSFAFYLLLKFITEASNHDLELHAISIGLLNHIIFHSDNGLEEQIQESRLITLLLTSLVKKWDDGSDRYRKLARLMGLPRVEMVKVKFDKITLLKELGFSEQDLIRAQTPTTSTSSTHSLSFNICDMGQDLTNINNINMTPMNKFSPASQSFPFSSTSQNFGEFDIPQYGYNSNRATDHNYKAGNLNNVISFVPQQSLEGTTGFHMQFPQQPLQHQPMGFYQPM</sequence>
<dbReference type="Proteomes" id="UP000038830">
    <property type="component" value="Unassembled WGS sequence"/>
</dbReference>
<evidence type="ECO:0000313" key="1">
    <source>
        <dbReference type="EMBL" id="CEP21535.1"/>
    </source>
</evidence>
<organism evidence="1 2">
    <name type="scientific">Cyberlindnera jadinii (strain ATCC 18201 / CBS 1600 / BCRC 20928 / JCM 3617 / NBRC 0987 / NRRL Y-1542)</name>
    <name type="common">Torula yeast</name>
    <name type="synonym">Candida utilis</name>
    <dbReference type="NCBI Taxonomy" id="983966"/>
    <lineage>
        <taxon>Eukaryota</taxon>
        <taxon>Fungi</taxon>
        <taxon>Dikarya</taxon>
        <taxon>Ascomycota</taxon>
        <taxon>Saccharomycotina</taxon>
        <taxon>Saccharomycetes</taxon>
        <taxon>Phaffomycetales</taxon>
        <taxon>Phaffomycetaceae</taxon>
        <taxon>Cyberlindnera</taxon>
    </lineage>
</organism>
<name>A0A0H5C148_CYBJN</name>
<protein>
    <submittedName>
        <fullName evidence="1">Uncharacterized protein</fullName>
    </submittedName>
</protein>
<gene>
    <name evidence="1" type="ORF">BN1211_1661</name>
</gene>
<evidence type="ECO:0000313" key="2">
    <source>
        <dbReference type="Proteomes" id="UP000038830"/>
    </source>
</evidence>